<gene>
    <name evidence="5" type="ORF">ACFPOG_22500</name>
</gene>
<evidence type="ECO:0000259" key="3">
    <source>
        <dbReference type="PROSITE" id="PS50011"/>
    </source>
</evidence>
<dbReference type="Pfam" id="PF13191">
    <property type="entry name" value="AAA_16"/>
    <property type="match status" value="1"/>
</dbReference>
<dbReference type="PANTHER" id="PTHR43642:SF1">
    <property type="entry name" value="HYBRID SIGNAL TRANSDUCTION HISTIDINE KINASE G"/>
    <property type="match status" value="1"/>
</dbReference>
<dbReference type="CDD" id="cd06170">
    <property type="entry name" value="LuxR_C_like"/>
    <property type="match status" value="1"/>
</dbReference>
<name>A0ABW0KE64_9BACL</name>
<dbReference type="Pfam" id="PF00196">
    <property type="entry name" value="GerE"/>
    <property type="match status" value="1"/>
</dbReference>
<keyword evidence="2" id="KW-0804">Transcription</keyword>
<keyword evidence="6" id="KW-1185">Reference proteome</keyword>
<comment type="caution">
    <text evidence="5">The sequence shown here is derived from an EMBL/GenBank/DDBJ whole genome shotgun (WGS) entry which is preliminary data.</text>
</comment>
<dbReference type="Pfam" id="PF01590">
    <property type="entry name" value="GAF"/>
    <property type="match status" value="1"/>
</dbReference>
<dbReference type="SUPFAM" id="SSF46894">
    <property type="entry name" value="C-terminal effector domain of the bipartite response regulators"/>
    <property type="match status" value="1"/>
</dbReference>
<dbReference type="SUPFAM" id="SSF52540">
    <property type="entry name" value="P-loop containing nucleoside triphosphate hydrolases"/>
    <property type="match status" value="1"/>
</dbReference>
<evidence type="ECO:0000313" key="6">
    <source>
        <dbReference type="Proteomes" id="UP001596044"/>
    </source>
</evidence>
<dbReference type="EMBL" id="JBHSMJ010000031">
    <property type="protein sequence ID" value="MFC5451011.1"/>
    <property type="molecule type" value="Genomic_DNA"/>
</dbReference>
<dbReference type="PROSITE" id="PS50043">
    <property type="entry name" value="HTH_LUXR_2"/>
    <property type="match status" value="1"/>
</dbReference>
<dbReference type="Gene3D" id="3.40.50.300">
    <property type="entry name" value="P-loop containing nucleotide triphosphate hydrolases"/>
    <property type="match status" value="1"/>
</dbReference>
<keyword evidence="1" id="KW-0805">Transcription regulation</keyword>
<reference evidence="6" key="1">
    <citation type="journal article" date="2019" name="Int. J. Syst. Evol. Microbiol.">
        <title>The Global Catalogue of Microorganisms (GCM) 10K type strain sequencing project: providing services to taxonomists for standard genome sequencing and annotation.</title>
        <authorList>
            <consortium name="The Broad Institute Genomics Platform"/>
            <consortium name="The Broad Institute Genome Sequencing Center for Infectious Disease"/>
            <person name="Wu L."/>
            <person name="Ma J."/>
        </authorList>
    </citation>
    <scope>NUCLEOTIDE SEQUENCE [LARGE SCALE GENOMIC DNA]</scope>
    <source>
        <strain evidence="6">KACC 11904</strain>
    </source>
</reference>
<evidence type="ECO:0000259" key="4">
    <source>
        <dbReference type="PROSITE" id="PS50043"/>
    </source>
</evidence>
<dbReference type="InterPro" id="IPR053159">
    <property type="entry name" value="Hybrid_Histidine_Kinase"/>
</dbReference>
<evidence type="ECO:0000313" key="5">
    <source>
        <dbReference type="EMBL" id="MFC5451011.1"/>
    </source>
</evidence>
<dbReference type="Gene3D" id="1.10.10.10">
    <property type="entry name" value="Winged helix-like DNA-binding domain superfamily/Winged helix DNA-binding domain"/>
    <property type="match status" value="1"/>
</dbReference>
<dbReference type="RefSeq" id="WP_270884397.1">
    <property type="nucleotide sequence ID" value="NZ_JAQFVF010000069.1"/>
</dbReference>
<feature type="domain" description="Protein kinase" evidence="3">
    <location>
        <begin position="1"/>
        <end position="181"/>
    </location>
</feature>
<dbReference type="InterPro" id="IPR003018">
    <property type="entry name" value="GAF"/>
</dbReference>
<dbReference type="InterPro" id="IPR000719">
    <property type="entry name" value="Prot_kinase_dom"/>
</dbReference>
<dbReference type="SUPFAM" id="SSF55781">
    <property type="entry name" value="GAF domain-like"/>
    <property type="match status" value="1"/>
</dbReference>
<dbReference type="InterPro" id="IPR016032">
    <property type="entry name" value="Sig_transdc_resp-reg_C-effctor"/>
</dbReference>
<proteinExistence type="predicted"/>
<accession>A0ABW0KE64</accession>
<dbReference type="InterPro" id="IPR000792">
    <property type="entry name" value="Tscrpt_reg_LuxR_C"/>
</dbReference>
<protein>
    <submittedName>
        <fullName evidence="5">AAA family ATPase</fullName>
    </submittedName>
</protein>
<dbReference type="InterPro" id="IPR041664">
    <property type="entry name" value="AAA_16"/>
</dbReference>
<dbReference type="Gene3D" id="1.10.510.10">
    <property type="entry name" value="Transferase(Phosphotransferase) domain 1"/>
    <property type="match status" value="1"/>
</dbReference>
<evidence type="ECO:0000256" key="1">
    <source>
        <dbReference type="ARBA" id="ARBA00023015"/>
    </source>
</evidence>
<sequence>MISHQMKDVSLRLYGQQLHQAGLPGFLAAAELVAEAVLSLHSEGNVHKRLSPDTIFVNHEGKPTAISFKKNTETVSEADPPRWAYRAPEQTGRLIHGIVDARADLYALGVIFFELLTGELPYQAEDPTGWMYAHIAKRPPHPCERVSAIPPIVGDMVVKLMAKSAAERYQSAYGLLYDLRLCRSSLEQHGRIETFTLGGKDFAGPLRMPADVSGREREKQLLSNAYAASLNGKTQLVAVSGEPGSGKTMLIREWCREQERGFCISGKADQAHSDSPYAPLIHAFQELIRRMLAGSEEQLLRWKDKLHAALGHNASFVAEMIPELSLIIGPLPPVEALPWMESRNRLQYAFQALLRAVAGKRTPLILFLDDIQWADAATLDLIASIAKGGDIGYSLLILAYRSQNLQIDQWLGEQAADAVSLERIELSAFTLTETEKFIGSILQMEHKQARPLAEAIYHKTAGNPFYIRQLLQTIFEQKLLWFETRAEEWLWDADGIHKLESVGDVREFLRNQLHKLPSAVVQALSLAACVGHTFAVQTLADVHRKSVEQVLADLEQALREGMILPVREADSRQSPKSTLNARFMFAHDTVQQVVYEAMTAAEQEAFHAAIGRVQWAHLADELDDNLYTVTHHLMLGRLHLSHAEKLHAAELALQASRKARKTAAYESASTFAAFATELLNDDDWRYHYELAHAVHLERMQIECLSGHVEQGELLFAQLLARSPDKLERLKVHSLKLEIDINLGKAGSAFEDGLQLLREEGIELLGRTSVSSRRKALLEASRMLSTEILQPPLRSPARTDAYELAVVHLLQILARASSFVDMDVFVVIICKCIGKLIEHDAVKAYPEIVAIFASFLSAECGWHKEGAELAEAACQMAGPSSSTVIPKLSFIRALVRLWLVSGRESLALFDESYRISIMNGDLYYAGFSLRGWMFSLYAAGRLDELLAFCQKHMEASQQHAPLFLKSFTLYRQFSQCLRGETDDPMSLNDGTFDEESFKQAMSPAEKRIGLYFEYQICKIQLLYVFGCYAEAFQLWQETEHSERYYKFHSHLSEGLFYGCLALCSDESARDGAEVEKQLKPMLTQMRHWAELNPAHFQHKYLLLKGEAARLKGKWEQAVSLYDEAIDTANEAGYVHMEALACERAGRLLLAQGKKRFAKTYLIDSYLAYQTWGAYQKCVQLRKQFPELLLPSFDASGSLGPGDARVNDAAREGQNEGETELPLEAERHMFKKAADRLTQAAGFEQLIGQYLQTLMENAGAAKGFWIVNKEGDWWIEAEQDINRNVTKNGHSATLESCFDLPISVIRFVARTKEPLILDDAHLDDLFAWDPYIRSVRPRSVICLPVQHLDRLAGIVYLENEGVTASHAGQRLELMQMMSAQLAVLNQFAGEAPVGPAAPKVAAAGKLKAEAGGTMLLQKLTEREKDVLRLMVKGLSNPEIAQRLELAVGTVKNITLVIYGKLQVNRRTQAVTKAKDWQVWE</sequence>
<dbReference type="InterPro" id="IPR027417">
    <property type="entry name" value="P-loop_NTPase"/>
</dbReference>
<feature type="domain" description="HTH luxR-type" evidence="4">
    <location>
        <begin position="1410"/>
        <end position="1475"/>
    </location>
</feature>
<dbReference type="Gene3D" id="3.30.450.40">
    <property type="match status" value="1"/>
</dbReference>
<dbReference type="InterPro" id="IPR029016">
    <property type="entry name" value="GAF-like_dom_sf"/>
</dbReference>
<dbReference type="PRINTS" id="PR00038">
    <property type="entry name" value="HTHLUXR"/>
</dbReference>
<dbReference type="InterPro" id="IPR036388">
    <property type="entry name" value="WH-like_DNA-bd_sf"/>
</dbReference>
<dbReference type="PROSITE" id="PS50011">
    <property type="entry name" value="PROTEIN_KINASE_DOM"/>
    <property type="match status" value="1"/>
</dbReference>
<evidence type="ECO:0000256" key="2">
    <source>
        <dbReference type="ARBA" id="ARBA00023163"/>
    </source>
</evidence>
<dbReference type="PANTHER" id="PTHR43642">
    <property type="entry name" value="HYBRID SIGNAL TRANSDUCTION HISTIDINE KINASE G"/>
    <property type="match status" value="1"/>
</dbReference>
<dbReference type="SMART" id="SM00421">
    <property type="entry name" value="HTH_LUXR"/>
    <property type="match status" value="1"/>
</dbReference>
<dbReference type="SUPFAM" id="SSF56112">
    <property type="entry name" value="Protein kinase-like (PK-like)"/>
    <property type="match status" value="1"/>
</dbReference>
<dbReference type="Proteomes" id="UP001596044">
    <property type="component" value="Unassembled WGS sequence"/>
</dbReference>
<dbReference type="InterPro" id="IPR011009">
    <property type="entry name" value="Kinase-like_dom_sf"/>
</dbReference>
<organism evidence="5 6">
    <name type="scientific">Paenibacillus aestuarii</name>
    <dbReference type="NCBI Taxonomy" id="516965"/>
    <lineage>
        <taxon>Bacteria</taxon>
        <taxon>Bacillati</taxon>
        <taxon>Bacillota</taxon>
        <taxon>Bacilli</taxon>
        <taxon>Bacillales</taxon>
        <taxon>Paenibacillaceae</taxon>
        <taxon>Paenibacillus</taxon>
    </lineage>
</organism>